<evidence type="ECO:0000313" key="2">
    <source>
        <dbReference type="Proteomes" id="UP001595377"/>
    </source>
</evidence>
<gene>
    <name evidence="1" type="ORF">ACFOHH_20765</name>
</gene>
<organism evidence="1 2">
    <name type="scientific">Shinella pollutisoli</name>
    <dbReference type="NCBI Taxonomy" id="2250594"/>
    <lineage>
        <taxon>Bacteria</taxon>
        <taxon>Pseudomonadati</taxon>
        <taxon>Pseudomonadota</taxon>
        <taxon>Alphaproteobacteria</taxon>
        <taxon>Hyphomicrobiales</taxon>
        <taxon>Rhizobiaceae</taxon>
        <taxon>Shinella</taxon>
    </lineage>
</organism>
<sequence>MPTVMIEMLPGRSPEQKERLVRKVAREHRAIAGRLLSAPRDDETAGMRAWSISGEIRVTEML</sequence>
<reference evidence="2" key="1">
    <citation type="journal article" date="2019" name="Int. J. Syst. Evol. Microbiol.">
        <title>The Global Catalogue of Microorganisms (GCM) 10K type strain sequencing project: providing services to taxonomists for standard genome sequencing and annotation.</title>
        <authorList>
            <consortium name="The Broad Institute Genomics Platform"/>
            <consortium name="The Broad Institute Genome Sequencing Center for Infectious Disease"/>
            <person name="Wu L."/>
            <person name="Ma J."/>
        </authorList>
    </citation>
    <scope>NUCLEOTIDE SEQUENCE [LARGE SCALE GENOMIC DNA]</scope>
    <source>
        <strain evidence="2">KCTC 52677</strain>
    </source>
</reference>
<dbReference type="EMBL" id="JBHRSP010000036">
    <property type="protein sequence ID" value="MFC3075556.1"/>
    <property type="molecule type" value="Genomic_DNA"/>
</dbReference>
<dbReference type="Gene3D" id="3.30.429.10">
    <property type="entry name" value="Macrophage Migration Inhibitory Factor"/>
    <property type="match status" value="1"/>
</dbReference>
<dbReference type="InterPro" id="IPR014347">
    <property type="entry name" value="Tautomerase/MIF_sf"/>
</dbReference>
<evidence type="ECO:0000313" key="1">
    <source>
        <dbReference type="EMBL" id="MFC3075556.1"/>
    </source>
</evidence>
<proteinExistence type="predicted"/>
<protein>
    <submittedName>
        <fullName evidence="1">4-oxalocrotonate tautomerase family protein</fullName>
    </submittedName>
</protein>
<accession>A0ABV7DKR1</accession>
<name>A0ABV7DKR1_9HYPH</name>
<dbReference type="SUPFAM" id="SSF55331">
    <property type="entry name" value="Tautomerase/MIF"/>
    <property type="match status" value="1"/>
</dbReference>
<comment type="caution">
    <text evidence="1">The sequence shown here is derived from an EMBL/GenBank/DDBJ whole genome shotgun (WGS) entry which is preliminary data.</text>
</comment>
<dbReference type="RefSeq" id="WP_257318090.1">
    <property type="nucleotide sequence ID" value="NZ_JANFDG010000039.1"/>
</dbReference>
<dbReference type="Proteomes" id="UP001595377">
    <property type="component" value="Unassembled WGS sequence"/>
</dbReference>
<keyword evidence="2" id="KW-1185">Reference proteome</keyword>